<dbReference type="Proteomes" id="UP000255460">
    <property type="component" value="Unassembled WGS sequence"/>
</dbReference>
<sequence>MDDHEKVIGLIQKMKRIYDSLPSGKITKETDRKIHKHFIDIALYANNKCDDRITRRVYLSKEKEVSIKVVYFINNVAVHNNTIEIPQTVNGGYDFSHLSLKGIVIKDEDLSNSNFAGCRLQNANFPGL</sequence>
<evidence type="ECO:0000313" key="2">
    <source>
        <dbReference type="Proteomes" id="UP000255460"/>
    </source>
</evidence>
<accession>A0A376L346</accession>
<dbReference type="SUPFAM" id="SSF141571">
    <property type="entry name" value="Pentapeptide repeat-like"/>
    <property type="match status" value="1"/>
</dbReference>
<dbReference type="EMBL" id="UFZQ01000001">
    <property type="protein sequence ID" value="STE89275.1"/>
    <property type="molecule type" value="Genomic_DNA"/>
</dbReference>
<dbReference type="AlphaFoldDB" id="A0A376L346"/>
<name>A0A376L346_ECOLX</name>
<proteinExistence type="predicted"/>
<protein>
    <submittedName>
        <fullName evidence="1">Pentapeptide repeat-containing protein</fullName>
    </submittedName>
</protein>
<reference evidence="1 2" key="1">
    <citation type="submission" date="2018-06" db="EMBL/GenBank/DDBJ databases">
        <authorList>
            <consortium name="Pathogen Informatics"/>
            <person name="Doyle S."/>
        </authorList>
    </citation>
    <scope>NUCLEOTIDE SEQUENCE [LARGE SCALE GENOMIC DNA]</scope>
    <source>
        <strain evidence="1 2">NCTC10418</strain>
    </source>
</reference>
<gene>
    <name evidence="1" type="ORF">NCTC10418_06999</name>
</gene>
<organism evidence="1 2">
    <name type="scientific">Escherichia coli</name>
    <dbReference type="NCBI Taxonomy" id="562"/>
    <lineage>
        <taxon>Bacteria</taxon>
        <taxon>Pseudomonadati</taxon>
        <taxon>Pseudomonadota</taxon>
        <taxon>Gammaproteobacteria</taxon>
        <taxon>Enterobacterales</taxon>
        <taxon>Enterobacteriaceae</taxon>
        <taxon>Escherichia</taxon>
    </lineage>
</organism>
<evidence type="ECO:0000313" key="1">
    <source>
        <dbReference type="EMBL" id="STE89275.1"/>
    </source>
</evidence>